<evidence type="ECO:0000313" key="6">
    <source>
        <dbReference type="Proteomes" id="UP000041254"/>
    </source>
</evidence>
<organism evidence="5 6">
    <name type="scientific">Vitrella brassicaformis (strain CCMP3155)</name>
    <dbReference type="NCBI Taxonomy" id="1169540"/>
    <lineage>
        <taxon>Eukaryota</taxon>
        <taxon>Sar</taxon>
        <taxon>Alveolata</taxon>
        <taxon>Colpodellida</taxon>
        <taxon>Vitrellaceae</taxon>
        <taxon>Vitrella</taxon>
    </lineage>
</organism>
<evidence type="ECO:0000256" key="1">
    <source>
        <dbReference type="RuleBase" id="RU361178"/>
    </source>
</evidence>
<evidence type="ECO:0000256" key="2">
    <source>
        <dbReference type="SAM" id="MobiDB-lite"/>
    </source>
</evidence>
<keyword evidence="6" id="KW-1185">Reference proteome</keyword>
<dbReference type="SMART" id="SM00950">
    <property type="entry name" value="Piwi"/>
    <property type="match status" value="1"/>
</dbReference>
<dbReference type="SMART" id="SM00949">
    <property type="entry name" value="PAZ"/>
    <property type="match status" value="1"/>
</dbReference>
<dbReference type="InterPro" id="IPR036397">
    <property type="entry name" value="RNaseH_sf"/>
</dbReference>
<dbReference type="PhylomeDB" id="A0A0G4EIA2"/>
<dbReference type="GO" id="GO:0003723">
    <property type="term" value="F:RNA binding"/>
    <property type="evidence" value="ECO:0007669"/>
    <property type="project" value="InterPro"/>
</dbReference>
<dbReference type="Gene3D" id="2.170.260.10">
    <property type="entry name" value="paz domain"/>
    <property type="match status" value="1"/>
</dbReference>
<evidence type="ECO:0000313" key="5">
    <source>
        <dbReference type="EMBL" id="CEL96727.1"/>
    </source>
</evidence>
<dbReference type="PROSITE" id="PS50821">
    <property type="entry name" value="PAZ"/>
    <property type="match status" value="1"/>
</dbReference>
<dbReference type="Proteomes" id="UP000041254">
    <property type="component" value="Unassembled WGS sequence"/>
</dbReference>
<dbReference type="PROSITE" id="PS50822">
    <property type="entry name" value="PIWI"/>
    <property type="match status" value="1"/>
</dbReference>
<dbReference type="InterPro" id="IPR012337">
    <property type="entry name" value="RNaseH-like_sf"/>
</dbReference>
<dbReference type="InterPro" id="IPR003100">
    <property type="entry name" value="PAZ_dom"/>
</dbReference>
<dbReference type="InterPro" id="IPR036085">
    <property type="entry name" value="PAZ_dom_sf"/>
</dbReference>
<dbReference type="Pfam" id="PF02170">
    <property type="entry name" value="PAZ"/>
    <property type="match status" value="1"/>
</dbReference>
<proteinExistence type="inferred from homology"/>
<evidence type="ECO:0000259" key="4">
    <source>
        <dbReference type="PROSITE" id="PS50822"/>
    </source>
</evidence>
<dbReference type="VEuPathDB" id="CryptoDB:Vbra_12032"/>
<sequence>MSGTACVSPSGIGPLQNRQRREARVDSVIPVMVARPGHYSQGTVVKAVTNLLPVRVTLTDDKQAPRQLSVYSIKFTPELPGNLSQQTRIVGQMKAELINRLFMGQRTTPIFTGMTILTVAPTCIQGEPDEAVEFTASVVVGRDPDGCEVRREYTVVIEWKATFPLDPAGIEGLDRRSLVKAKMHNALSLYVDNAVRHAIRGKMRTWAQFRDAFYNVHPGELLQVYKRYSLAKGFSTATVDTEPHGPHVAIGVRHLLLEGRAADILLNIQGRTQGTGQDKQDAVKLALHGRTCVTPITGIKYTIDDVDYLTTPDHTFTDSKGQVVTYRQYFLDRYAQEGVVDYPAGRDYPMLVCIRRGREVRIPPPLAYMTGISKREGQELNQVRQELTNRTRMNAARRVAETQQRVQALIGTNNSPSTQAAIADSGIEFRGEFLQVEGRELSKDLFASRMSVGNLPEDASPSDPVEGHRISSALKFRVDSAPQAVVEIFIVHQQGEKEKKEVDALTTALTTQMNEYGLRHNVTALRDTLRGAVRRGAWPSEWAEYVKYGIHQVRLKRDRHRNNQQPAECFMVVIMPLGVHRDVYGTIKRLMCIEQPILSQCVKSKTVHDRFVREPASSMVRSKLVCQMISKMGGWGWTLPAIADSVSEETDAGVKVRKETMVIGINAGQVRRTQVLTMTASFNQEFTRYLSVVEVLRSEPSAATFMEMEADKLQQHLPDFTRHYAEKNGGKLPERIVIYRDGLPEAEKRILFKLYEDAIKAAIQDFPRRTRLVHPSDVTQTGQSRPSSSPPAFSPCVTLCIVALRGTQGVKFAQVHPDQQVTNPPPHTVFDRGINRQHKFDFYIAHQQVPTGSVSPTYYDVLYNSPLLDAPSGGSNGCVGFNADNFINLTTQLANLYQNWAGPIRMPQPLMYAKKLSDLVSEYLRERPDESLRQNLFYL</sequence>
<dbReference type="SUPFAM" id="SSF101690">
    <property type="entry name" value="PAZ domain"/>
    <property type="match status" value="1"/>
</dbReference>
<comment type="similarity">
    <text evidence="1">Belongs to the argonaute family.</text>
</comment>
<evidence type="ECO:0000259" key="3">
    <source>
        <dbReference type="PROSITE" id="PS50821"/>
    </source>
</evidence>
<feature type="region of interest" description="Disordered" evidence="2">
    <location>
        <begin position="1"/>
        <end position="20"/>
    </location>
</feature>
<gene>
    <name evidence="5" type="ORF">Vbra_12032</name>
</gene>
<dbReference type="SUPFAM" id="SSF53098">
    <property type="entry name" value="Ribonuclease H-like"/>
    <property type="match status" value="1"/>
</dbReference>
<feature type="domain" description="Piwi" evidence="4">
    <location>
        <begin position="570"/>
        <end position="925"/>
    </location>
</feature>
<dbReference type="InterPro" id="IPR003165">
    <property type="entry name" value="Piwi"/>
</dbReference>
<protein>
    <recommendedName>
        <fullName evidence="7">Piwi domain-containing protein</fullName>
    </recommendedName>
</protein>
<dbReference type="InParanoid" id="A0A0G4EIA2"/>
<reference evidence="5 6" key="1">
    <citation type="submission" date="2014-11" db="EMBL/GenBank/DDBJ databases">
        <authorList>
            <person name="Zhu J."/>
            <person name="Qi W."/>
            <person name="Song R."/>
        </authorList>
    </citation>
    <scope>NUCLEOTIDE SEQUENCE [LARGE SCALE GENOMIC DNA]</scope>
</reference>
<accession>A0A0G4EIA2</accession>
<dbReference type="OrthoDB" id="445936at2759"/>
<dbReference type="EMBL" id="CDMY01000244">
    <property type="protein sequence ID" value="CEL96727.1"/>
    <property type="molecule type" value="Genomic_DNA"/>
</dbReference>
<dbReference type="Pfam" id="PF02171">
    <property type="entry name" value="Piwi"/>
    <property type="match status" value="1"/>
</dbReference>
<dbReference type="Gene3D" id="3.40.50.2300">
    <property type="match status" value="1"/>
</dbReference>
<evidence type="ECO:0008006" key="7">
    <source>
        <dbReference type="Google" id="ProtNLM"/>
    </source>
</evidence>
<dbReference type="PANTHER" id="PTHR22891">
    <property type="entry name" value="EUKARYOTIC TRANSLATION INITIATION FACTOR 2C"/>
    <property type="match status" value="1"/>
</dbReference>
<dbReference type="AlphaFoldDB" id="A0A0G4EIA2"/>
<name>A0A0G4EIA2_VITBC</name>
<feature type="domain" description="PAZ" evidence="3">
    <location>
        <begin position="260"/>
        <end position="371"/>
    </location>
</feature>
<dbReference type="Gene3D" id="3.30.420.10">
    <property type="entry name" value="Ribonuclease H-like superfamily/Ribonuclease H"/>
    <property type="match status" value="1"/>
</dbReference>